<keyword evidence="3" id="KW-1185">Reference proteome</keyword>
<gene>
    <name evidence="2" type="ORF">BP6252_06635</name>
</gene>
<sequence>MADQKDPEINPSSVANHDEASGSGTQISESGNPSPSMNQLEGDTVEEHDSPGHDEIDSSYGDAEFDANSITESLASSVKLFREEHGRTYHSYGTTEYWGANDEEAKDQQDLRHLLSSFLDTNSRRQTISCARKKSTVLDLGTGTGIWVMDVADHYPSAVVKGMDLSPIQPLWIAPNAVFEVDDYNHTAFDVSPNHDLIHARELLGSVLDWPRLFRKCFEGLKPGGWIECAEPDIKVTSNHMPMPADDPNAQWVEVFRQVGQQTGMTFEAAVRLKGWLEETGFENVEEVVFSIAVGTWPRDKKQKELGMWNQVRLANGMRDFTERRMRNSLGKQDVEIEALIARSRAAVQDSKLYTHQNMYVVYGQKPEV</sequence>
<dbReference type="CDD" id="cd02440">
    <property type="entry name" value="AdoMet_MTases"/>
    <property type="match status" value="1"/>
</dbReference>
<dbReference type="AlphaFoldDB" id="A0A3D8RN71"/>
<protein>
    <submittedName>
        <fullName evidence="2">Uncharacterized protein</fullName>
    </submittedName>
</protein>
<evidence type="ECO:0000313" key="2">
    <source>
        <dbReference type="EMBL" id="RDW75493.1"/>
    </source>
</evidence>
<organism evidence="2 3">
    <name type="scientific">Coleophoma cylindrospora</name>
    <dbReference type="NCBI Taxonomy" id="1849047"/>
    <lineage>
        <taxon>Eukaryota</taxon>
        <taxon>Fungi</taxon>
        <taxon>Dikarya</taxon>
        <taxon>Ascomycota</taxon>
        <taxon>Pezizomycotina</taxon>
        <taxon>Leotiomycetes</taxon>
        <taxon>Helotiales</taxon>
        <taxon>Dermateaceae</taxon>
        <taxon>Coleophoma</taxon>
    </lineage>
</organism>
<dbReference type="Pfam" id="PF13489">
    <property type="entry name" value="Methyltransf_23"/>
    <property type="match status" value="1"/>
</dbReference>
<accession>A0A3D8RN71</accession>
<evidence type="ECO:0000313" key="3">
    <source>
        <dbReference type="Proteomes" id="UP000256645"/>
    </source>
</evidence>
<feature type="region of interest" description="Disordered" evidence="1">
    <location>
        <begin position="1"/>
        <end position="61"/>
    </location>
</feature>
<comment type="caution">
    <text evidence="2">The sequence shown here is derived from an EMBL/GenBank/DDBJ whole genome shotgun (WGS) entry which is preliminary data.</text>
</comment>
<dbReference type="Proteomes" id="UP000256645">
    <property type="component" value="Unassembled WGS sequence"/>
</dbReference>
<dbReference type="PANTHER" id="PTHR43591">
    <property type="entry name" value="METHYLTRANSFERASE"/>
    <property type="match status" value="1"/>
</dbReference>
<proteinExistence type="predicted"/>
<reference evidence="2 3" key="1">
    <citation type="journal article" date="2018" name="IMA Fungus">
        <title>IMA Genome-F 9: Draft genome sequence of Annulohypoxylon stygium, Aspergillus mulundensis, Berkeleyomyces basicola (syn. Thielaviopsis basicola), Ceratocystis smalleyi, two Cercospora beticola strains, Coleophoma cylindrospora, Fusarium fracticaudum, Phialophora cf. hyalina, and Morchella septimelata.</title>
        <authorList>
            <person name="Wingfield B.D."/>
            <person name="Bills G.F."/>
            <person name="Dong Y."/>
            <person name="Huang W."/>
            <person name="Nel W.J."/>
            <person name="Swalarsk-Parry B.S."/>
            <person name="Vaghefi N."/>
            <person name="Wilken P.M."/>
            <person name="An Z."/>
            <person name="de Beer Z.W."/>
            <person name="De Vos L."/>
            <person name="Chen L."/>
            <person name="Duong T.A."/>
            <person name="Gao Y."/>
            <person name="Hammerbacher A."/>
            <person name="Kikkert J.R."/>
            <person name="Li Y."/>
            <person name="Li H."/>
            <person name="Li K."/>
            <person name="Li Q."/>
            <person name="Liu X."/>
            <person name="Ma X."/>
            <person name="Naidoo K."/>
            <person name="Pethybridge S.J."/>
            <person name="Sun J."/>
            <person name="Steenkamp E.T."/>
            <person name="van der Nest M.A."/>
            <person name="van Wyk S."/>
            <person name="Wingfield M.J."/>
            <person name="Xiong C."/>
            <person name="Yue Q."/>
            <person name="Zhang X."/>
        </authorList>
    </citation>
    <scope>NUCLEOTIDE SEQUENCE [LARGE SCALE GENOMIC DNA]</scope>
    <source>
        <strain evidence="2 3">BP6252</strain>
    </source>
</reference>
<name>A0A3D8RN71_9HELO</name>
<feature type="compositionally biased region" description="Basic and acidic residues" evidence="1">
    <location>
        <begin position="45"/>
        <end position="56"/>
    </location>
</feature>
<evidence type="ECO:0000256" key="1">
    <source>
        <dbReference type="SAM" id="MobiDB-lite"/>
    </source>
</evidence>
<dbReference type="Gene3D" id="3.40.50.150">
    <property type="entry name" value="Vaccinia Virus protein VP39"/>
    <property type="match status" value="1"/>
</dbReference>
<feature type="compositionally biased region" description="Polar residues" evidence="1">
    <location>
        <begin position="22"/>
        <end position="41"/>
    </location>
</feature>
<dbReference type="PANTHER" id="PTHR43591:SF10">
    <property type="entry name" value="ABC TRANSMEMBRANE TYPE-1 DOMAIN-CONTAINING PROTEIN-RELATED"/>
    <property type="match status" value="1"/>
</dbReference>
<dbReference type="OrthoDB" id="2013972at2759"/>
<dbReference type="SUPFAM" id="SSF53335">
    <property type="entry name" value="S-adenosyl-L-methionine-dependent methyltransferases"/>
    <property type="match status" value="1"/>
</dbReference>
<dbReference type="InterPro" id="IPR029063">
    <property type="entry name" value="SAM-dependent_MTases_sf"/>
</dbReference>
<dbReference type="GO" id="GO:0008168">
    <property type="term" value="F:methyltransferase activity"/>
    <property type="evidence" value="ECO:0007669"/>
    <property type="project" value="TreeGrafter"/>
</dbReference>
<dbReference type="EMBL" id="PDLM01000006">
    <property type="protein sequence ID" value="RDW75493.1"/>
    <property type="molecule type" value="Genomic_DNA"/>
</dbReference>